<feature type="region of interest" description="Disordered" evidence="1">
    <location>
        <begin position="57"/>
        <end position="85"/>
    </location>
</feature>
<accession>A0ABV1TTP1</accession>
<dbReference type="RefSeq" id="WP_351961671.1">
    <property type="nucleotide sequence ID" value="NZ_JBEOZM010000030.1"/>
</dbReference>
<dbReference type="Proteomes" id="UP001490365">
    <property type="component" value="Unassembled WGS sequence"/>
</dbReference>
<name>A0ABV1TTP1_9ACTN</name>
<keyword evidence="3" id="KW-1185">Reference proteome</keyword>
<evidence type="ECO:0000313" key="2">
    <source>
        <dbReference type="EMBL" id="MER6273399.1"/>
    </source>
</evidence>
<gene>
    <name evidence="2" type="ORF">ABT211_39945</name>
</gene>
<reference evidence="2 3" key="1">
    <citation type="submission" date="2024-06" db="EMBL/GenBank/DDBJ databases">
        <title>The Natural Products Discovery Center: Release of the First 8490 Sequenced Strains for Exploring Actinobacteria Biosynthetic Diversity.</title>
        <authorList>
            <person name="Kalkreuter E."/>
            <person name="Kautsar S.A."/>
            <person name="Yang D."/>
            <person name="Bader C.D."/>
            <person name="Teijaro C.N."/>
            <person name="Fluegel L."/>
            <person name="Davis C.M."/>
            <person name="Simpson J.R."/>
            <person name="Lauterbach L."/>
            <person name="Steele A.D."/>
            <person name="Gui C."/>
            <person name="Meng S."/>
            <person name="Li G."/>
            <person name="Viehrig K."/>
            <person name="Ye F."/>
            <person name="Su P."/>
            <person name="Kiefer A.F."/>
            <person name="Nichols A."/>
            <person name="Cepeda A.J."/>
            <person name="Yan W."/>
            <person name="Fan B."/>
            <person name="Jiang Y."/>
            <person name="Adhikari A."/>
            <person name="Zheng C.-J."/>
            <person name="Schuster L."/>
            <person name="Cowan T.M."/>
            <person name="Smanski M.J."/>
            <person name="Chevrette M.G."/>
            <person name="De Carvalho L.P.S."/>
            <person name="Shen B."/>
        </authorList>
    </citation>
    <scope>NUCLEOTIDE SEQUENCE [LARGE SCALE GENOMIC DNA]</scope>
    <source>
        <strain evidence="2 3">NPDC001694</strain>
    </source>
</reference>
<sequence length="141" mass="14737">MKTPEIKADPRGHPRWRGTLLAISGTAIVLLGATGCQPGAVFTVDNKTSEALRLYTSVSSPTGSKPDVRQLKGVGPGKDSGPDINNIPGLYSNNCSKDVSLIAIGATSGKRYIYDPPVCKGKTWTIDDSTPTAPSTGEYSG</sequence>
<dbReference type="EMBL" id="JBEOZM010000030">
    <property type="protein sequence ID" value="MER6273399.1"/>
    <property type="molecule type" value="Genomic_DNA"/>
</dbReference>
<comment type="caution">
    <text evidence="2">The sequence shown here is derived from an EMBL/GenBank/DDBJ whole genome shotgun (WGS) entry which is preliminary data.</text>
</comment>
<organism evidence="2 3">
    <name type="scientific">Streptomyces sp. 900105755</name>
    <dbReference type="NCBI Taxonomy" id="3154389"/>
    <lineage>
        <taxon>Bacteria</taxon>
        <taxon>Bacillati</taxon>
        <taxon>Actinomycetota</taxon>
        <taxon>Actinomycetes</taxon>
        <taxon>Kitasatosporales</taxon>
        <taxon>Streptomycetaceae</taxon>
        <taxon>Streptomyces</taxon>
    </lineage>
</organism>
<evidence type="ECO:0008006" key="4">
    <source>
        <dbReference type="Google" id="ProtNLM"/>
    </source>
</evidence>
<proteinExistence type="predicted"/>
<evidence type="ECO:0000313" key="3">
    <source>
        <dbReference type="Proteomes" id="UP001490365"/>
    </source>
</evidence>
<evidence type="ECO:0000256" key="1">
    <source>
        <dbReference type="SAM" id="MobiDB-lite"/>
    </source>
</evidence>
<protein>
    <recommendedName>
        <fullName evidence="4">Lipoprotein</fullName>
    </recommendedName>
</protein>